<dbReference type="InterPro" id="IPR002575">
    <property type="entry name" value="Aminoglycoside_PTrfase"/>
</dbReference>
<protein>
    <submittedName>
        <fullName evidence="2">Phosphotransferase</fullName>
    </submittedName>
</protein>
<dbReference type="Proteomes" id="UP000318453">
    <property type="component" value="Chromosome"/>
</dbReference>
<dbReference type="Pfam" id="PF01636">
    <property type="entry name" value="APH"/>
    <property type="match status" value="1"/>
</dbReference>
<evidence type="ECO:0000313" key="3">
    <source>
        <dbReference type="Proteomes" id="UP000318453"/>
    </source>
</evidence>
<accession>A0A5B8NNV3</accession>
<dbReference type="InterPro" id="IPR011009">
    <property type="entry name" value="Kinase-like_dom_sf"/>
</dbReference>
<dbReference type="AlphaFoldDB" id="A0A5B8NNV3"/>
<keyword evidence="2" id="KW-0808">Transferase</keyword>
<evidence type="ECO:0000259" key="1">
    <source>
        <dbReference type="Pfam" id="PF01636"/>
    </source>
</evidence>
<keyword evidence="3" id="KW-1185">Reference proteome</keyword>
<dbReference type="Gene3D" id="3.90.1200.10">
    <property type="match status" value="1"/>
</dbReference>
<dbReference type="OrthoDB" id="115252at2"/>
<dbReference type="RefSeq" id="WP_146296588.1">
    <property type="nucleotide sequence ID" value="NZ_CP042326.1"/>
</dbReference>
<organism evidence="2 3">
    <name type="scientific">Euhalothece natronophila Z-M001</name>
    <dbReference type="NCBI Taxonomy" id="522448"/>
    <lineage>
        <taxon>Bacteria</taxon>
        <taxon>Bacillati</taxon>
        <taxon>Cyanobacteriota</taxon>
        <taxon>Cyanophyceae</taxon>
        <taxon>Oscillatoriophycideae</taxon>
        <taxon>Chroococcales</taxon>
        <taxon>Halothecacae</taxon>
        <taxon>Halothece cluster</taxon>
        <taxon>Euhalothece</taxon>
    </lineage>
</organism>
<dbReference type="EMBL" id="CP042326">
    <property type="protein sequence ID" value="QDZ40748.1"/>
    <property type="molecule type" value="Genomic_DNA"/>
</dbReference>
<dbReference type="SUPFAM" id="SSF56112">
    <property type="entry name" value="Protein kinase-like (PK-like)"/>
    <property type="match status" value="1"/>
</dbReference>
<name>A0A5B8NNV3_9CHRO</name>
<sequence length="402" mass="46625">MTEPVSPLSEPLSQIPDVTLGQVLQDLEKCEDASGLFDSKNRQQKSIFVDSYFLSNYRWIKICSFFSRVKNWEYYPQVVKGKYSLDTVVNHLLPIGQAKAFVDQIRISYNILAFYPEEKVICKIYYKQQGKTLVENEVVAIRQAEKLNLFRVPKIIVDHSNDSPISDTPVVWYEQIIGKKPKVGEDRSADLFEPLLSWYDANGVELETPARFISHFANLTEDILVSHGWSKSEAEIILNTTKMIYNSQLLLPVSWIHGDMGLENCLITDEGEIVIVDWEWSEKNYIFLDLYYLLYYGANDPNNELGTKMNNLYTQWFRNQFPDREDLMPVDLQLLLQKFLTQKLERLGKFSVNKNLPLQLTNLKNYLLNKEVSEEKAEKWLASYKEQVIEDAEKICNALAEG</sequence>
<reference evidence="2" key="1">
    <citation type="submission" date="2019-08" db="EMBL/GenBank/DDBJ databases">
        <title>Carotenoids and Carotenoid Binding Proteins in the Halophilic Cyanobacterium Euhalothece sp. ZM00.</title>
        <authorList>
            <person name="Cho S.M."/>
            <person name="Song J.Y."/>
            <person name="Park Y.-I."/>
        </authorList>
    </citation>
    <scope>NUCLEOTIDE SEQUENCE [LARGE SCALE GENOMIC DNA]</scope>
    <source>
        <strain evidence="2">Z-M001</strain>
    </source>
</reference>
<evidence type="ECO:0000313" key="2">
    <source>
        <dbReference type="EMBL" id="QDZ40748.1"/>
    </source>
</evidence>
<feature type="domain" description="Aminoglycoside phosphotransferase" evidence="1">
    <location>
        <begin position="250"/>
        <end position="305"/>
    </location>
</feature>
<dbReference type="GO" id="GO:0016740">
    <property type="term" value="F:transferase activity"/>
    <property type="evidence" value="ECO:0007669"/>
    <property type="project" value="UniProtKB-KW"/>
</dbReference>
<proteinExistence type="predicted"/>
<gene>
    <name evidence="2" type="ORF">FRE64_12805</name>
</gene>
<dbReference type="KEGG" id="enn:FRE64_12805"/>